<dbReference type="AlphaFoldDB" id="X1QLT3"/>
<name>X1QLT3_9ZZZZ</name>
<comment type="caution">
    <text evidence="1">The sequence shown here is derived from an EMBL/GenBank/DDBJ whole genome shotgun (WGS) entry which is preliminary data.</text>
</comment>
<evidence type="ECO:0000313" key="1">
    <source>
        <dbReference type="EMBL" id="GAI55761.1"/>
    </source>
</evidence>
<accession>X1QLT3</accession>
<protein>
    <submittedName>
        <fullName evidence="1">Uncharacterized protein</fullName>
    </submittedName>
</protein>
<dbReference type="EMBL" id="BARV01041970">
    <property type="protein sequence ID" value="GAI55761.1"/>
    <property type="molecule type" value="Genomic_DNA"/>
</dbReference>
<gene>
    <name evidence="1" type="ORF">S06H3_63319</name>
</gene>
<sequence>MTIAKATTGMQLKEGHFYEVCEDCGDIFELTITHPDTVLHHSPDDDYPFEQTDQDILYPHMHCGMPICPKCLNQGKKGVKGVSNGHQ</sequence>
<proteinExistence type="predicted"/>
<organism evidence="1">
    <name type="scientific">marine sediment metagenome</name>
    <dbReference type="NCBI Taxonomy" id="412755"/>
    <lineage>
        <taxon>unclassified sequences</taxon>
        <taxon>metagenomes</taxon>
        <taxon>ecological metagenomes</taxon>
    </lineage>
</organism>
<reference evidence="1" key="1">
    <citation type="journal article" date="2014" name="Front. Microbiol.">
        <title>High frequency of phylogenetically diverse reductive dehalogenase-homologous genes in deep subseafloor sedimentary metagenomes.</title>
        <authorList>
            <person name="Kawai M."/>
            <person name="Futagami T."/>
            <person name="Toyoda A."/>
            <person name="Takaki Y."/>
            <person name="Nishi S."/>
            <person name="Hori S."/>
            <person name="Arai W."/>
            <person name="Tsubouchi T."/>
            <person name="Morono Y."/>
            <person name="Uchiyama I."/>
            <person name="Ito T."/>
            <person name="Fujiyama A."/>
            <person name="Inagaki F."/>
            <person name="Takami H."/>
        </authorList>
    </citation>
    <scope>NUCLEOTIDE SEQUENCE</scope>
    <source>
        <strain evidence="1">Expedition CK06-06</strain>
    </source>
</reference>